<reference evidence="1 2" key="1">
    <citation type="submission" date="2017-03" db="EMBL/GenBank/DDBJ databases">
        <authorList>
            <person name="Afonso C.L."/>
            <person name="Miller P.J."/>
            <person name="Scott M.A."/>
            <person name="Spackman E."/>
            <person name="Goraichik I."/>
            <person name="Dimitrov K.M."/>
            <person name="Suarez D.L."/>
            <person name="Swayne D.E."/>
        </authorList>
    </citation>
    <scope>NUCLEOTIDE SEQUENCE [LARGE SCALE GENOMIC DNA]</scope>
    <source>
        <strain evidence="1">SB41UT1</strain>
    </source>
</reference>
<accession>A0A1X7AHD0</accession>
<dbReference type="Proteomes" id="UP000196573">
    <property type="component" value="Unassembled WGS sequence"/>
</dbReference>
<keyword evidence="2" id="KW-1185">Reference proteome</keyword>
<organism evidence="1 2">
    <name type="scientific">Parendozoicomonas haliclonae</name>
    <dbReference type="NCBI Taxonomy" id="1960125"/>
    <lineage>
        <taxon>Bacteria</taxon>
        <taxon>Pseudomonadati</taxon>
        <taxon>Pseudomonadota</taxon>
        <taxon>Gammaproteobacteria</taxon>
        <taxon>Oceanospirillales</taxon>
        <taxon>Endozoicomonadaceae</taxon>
        <taxon>Parendozoicomonas</taxon>
    </lineage>
</organism>
<evidence type="ECO:0000313" key="2">
    <source>
        <dbReference type="Proteomes" id="UP000196573"/>
    </source>
</evidence>
<sequence>MNRRERQQILDGIEALYPADSADGRTAFVGQVLLNNALENTYYNWRELPVSVLRRYLAICEEYEKKSLAGEVGPNSPGNLPSYLRH</sequence>
<dbReference type="OrthoDB" id="9855853at2"/>
<gene>
    <name evidence="1" type="ORF">EHSB41UT_01241</name>
</gene>
<dbReference type="AlphaFoldDB" id="A0A1X7AHD0"/>
<dbReference type="EMBL" id="FWPT01000003">
    <property type="protein sequence ID" value="SMA41395.1"/>
    <property type="molecule type" value="Genomic_DNA"/>
</dbReference>
<name>A0A1X7AHD0_9GAMM</name>
<evidence type="ECO:0000313" key="1">
    <source>
        <dbReference type="EMBL" id="SMA41395.1"/>
    </source>
</evidence>
<dbReference type="RefSeq" id="WP_087108026.1">
    <property type="nucleotide sequence ID" value="NZ_CBCSCN010000009.1"/>
</dbReference>
<proteinExistence type="predicted"/>
<protein>
    <submittedName>
        <fullName evidence="1">Uncharacterized protein</fullName>
    </submittedName>
</protein>